<evidence type="ECO:0000313" key="17">
    <source>
        <dbReference type="Ensembl" id="ENSCWAP00000003053.1"/>
    </source>
</evidence>
<evidence type="ECO:0000256" key="8">
    <source>
        <dbReference type="ARBA" id="ARBA00023145"/>
    </source>
</evidence>
<name>A0A8C3VRN3_9CETA</name>
<dbReference type="GO" id="GO:0001774">
    <property type="term" value="P:microglial cell activation"/>
    <property type="evidence" value="ECO:0007669"/>
    <property type="project" value="Ensembl"/>
</dbReference>
<dbReference type="GO" id="GO:0004252">
    <property type="term" value="F:serine-type endopeptidase activity"/>
    <property type="evidence" value="ECO:0007669"/>
    <property type="project" value="InterPro"/>
</dbReference>
<dbReference type="GO" id="GO:0050766">
    <property type="term" value="P:positive regulation of phagocytosis"/>
    <property type="evidence" value="ECO:0007669"/>
    <property type="project" value="Ensembl"/>
</dbReference>
<keyword evidence="6" id="KW-0044">Antibiotic</keyword>
<dbReference type="AlphaFoldDB" id="A0A8C3VRN3"/>
<dbReference type="GO" id="GO:0070944">
    <property type="term" value="P:neutrophil-mediated killing of bacterium"/>
    <property type="evidence" value="ECO:0007669"/>
    <property type="project" value="Ensembl"/>
</dbReference>
<dbReference type="GO" id="GO:0006508">
    <property type="term" value="P:proteolysis"/>
    <property type="evidence" value="ECO:0007669"/>
    <property type="project" value="Ensembl"/>
</dbReference>
<dbReference type="GO" id="GO:0019730">
    <property type="term" value="P:antimicrobial humoral response"/>
    <property type="evidence" value="ECO:0007669"/>
    <property type="project" value="Ensembl"/>
</dbReference>
<dbReference type="PRINTS" id="PR00722">
    <property type="entry name" value="CHYMOTRYPSIN"/>
</dbReference>
<dbReference type="PROSITE" id="PS50240">
    <property type="entry name" value="TRYPSIN_DOM"/>
    <property type="match status" value="1"/>
</dbReference>
<dbReference type="GO" id="GO:0035556">
    <property type="term" value="P:intracellular signal transduction"/>
    <property type="evidence" value="ECO:0007669"/>
    <property type="project" value="Ensembl"/>
</dbReference>
<organism evidence="17 18">
    <name type="scientific">Catagonus wagneri</name>
    <name type="common">Chacoan peccary</name>
    <dbReference type="NCBI Taxonomy" id="51154"/>
    <lineage>
        <taxon>Eukaryota</taxon>
        <taxon>Metazoa</taxon>
        <taxon>Chordata</taxon>
        <taxon>Craniata</taxon>
        <taxon>Vertebrata</taxon>
        <taxon>Euteleostomi</taxon>
        <taxon>Mammalia</taxon>
        <taxon>Eutheria</taxon>
        <taxon>Laurasiatheria</taxon>
        <taxon>Artiodactyla</taxon>
        <taxon>Suina</taxon>
        <taxon>Tayassuidae</taxon>
        <taxon>Catagonus</taxon>
    </lineage>
</organism>
<evidence type="ECO:0000256" key="11">
    <source>
        <dbReference type="ARBA" id="ARBA00060415"/>
    </source>
</evidence>
<keyword evidence="5 15" id="KW-0732">Signal</keyword>
<dbReference type="GO" id="GO:0035577">
    <property type="term" value="C:azurophil granule membrane"/>
    <property type="evidence" value="ECO:0007669"/>
    <property type="project" value="Ensembl"/>
</dbReference>
<dbReference type="Proteomes" id="UP000694540">
    <property type="component" value="Unplaced"/>
</dbReference>
<gene>
    <name evidence="17" type="primary">AZU1</name>
</gene>
<feature type="chain" id="PRO_5034474943" description="Azurocidin" evidence="15">
    <location>
        <begin position="23"/>
        <end position="248"/>
    </location>
</feature>
<dbReference type="GO" id="GO:0060326">
    <property type="term" value="P:cell chemotaxis"/>
    <property type="evidence" value="ECO:0007669"/>
    <property type="project" value="Ensembl"/>
</dbReference>
<keyword evidence="18" id="KW-1185">Reference proteome</keyword>
<dbReference type="Pfam" id="PF00089">
    <property type="entry name" value="Trypsin"/>
    <property type="match status" value="1"/>
</dbReference>
<dbReference type="GO" id="GO:0051607">
    <property type="term" value="P:defense response to virus"/>
    <property type="evidence" value="ECO:0007669"/>
    <property type="project" value="Ensembl"/>
</dbReference>
<dbReference type="GO" id="GO:0043395">
    <property type="term" value="F:heparan sulfate proteoglycan binding"/>
    <property type="evidence" value="ECO:0007669"/>
    <property type="project" value="Ensembl"/>
</dbReference>
<dbReference type="GO" id="GO:0045348">
    <property type="term" value="P:positive regulation of MHC class II biosynthetic process"/>
    <property type="evidence" value="ECO:0007669"/>
    <property type="project" value="Ensembl"/>
</dbReference>
<dbReference type="InterPro" id="IPR001254">
    <property type="entry name" value="Trypsin_dom"/>
</dbReference>
<evidence type="ECO:0000256" key="15">
    <source>
        <dbReference type="SAM" id="SignalP"/>
    </source>
</evidence>
<accession>A0A8C3VRN3</accession>
<evidence type="ECO:0000256" key="5">
    <source>
        <dbReference type="ARBA" id="ARBA00022729"/>
    </source>
</evidence>
<dbReference type="GO" id="GO:0032760">
    <property type="term" value="P:positive regulation of tumor necrosis factor production"/>
    <property type="evidence" value="ECO:0007669"/>
    <property type="project" value="Ensembl"/>
</dbReference>
<evidence type="ECO:0000256" key="6">
    <source>
        <dbReference type="ARBA" id="ARBA00023022"/>
    </source>
</evidence>
<reference evidence="17" key="2">
    <citation type="submission" date="2025-09" db="UniProtKB">
        <authorList>
            <consortium name="Ensembl"/>
        </authorList>
    </citation>
    <scope>IDENTIFICATION</scope>
</reference>
<evidence type="ECO:0000256" key="10">
    <source>
        <dbReference type="ARBA" id="ARBA00023180"/>
    </source>
</evidence>
<evidence type="ECO:0000256" key="12">
    <source>
        <dbReference type="ARBA" id="ARBA00069859"/>
    </source>
</evidence>
<dbReference type="Ensembl" id="ENSCWAT00000003326.1">
    <property type="protein sequence ID" value="ENSCWAP00000003053.1"/>
    <property type="gene ID" value="ENSCWAG00000002434.1"/>
</dbReference>
<protein>
    <recommendedName>
        <fullName evidence="12">Azurocidin</fullName>
    </recommendedName>
    <alternativeName>
        <fullName evidence="14">Cationic antimicrobial protein CAP37</fullName>
    </alternativeName>
    <alternativeName>
        <fullName evidence="13">Heparin-binding protein</fullName>
    </alternativeName>
</protein>
<dbReference type="InterPro" id="IPR001314">
    <property type="entry name" value="Peptidase_S1A"/>
</dbReference>
<dbReference type="CDD" id="cd00190">
    <property type="entry name" value="Tryp_SPc"/>
    <property type="match status" value="1"/>
</dbReference>
<evidence type="ECO:0000256" key="7">
    <source>
        <dbReference type="ARBA" id="ARBA00023136"/>
    </source>
</evidence>
<keyword evidence="9" id="KW-1015">Disulfide bond</keyword>
<dbReference type="GO" id="GO:0032724">
    <property type="term" value="P:positive regulation of fractalkine production"/>
    <property type="evidence" value="ECO:0007669"/>
    <property type="project" value="Ensembl"/>
</dbReference>
<dbReference type="Gene3D" id="2.40.10.10">
    <property type="entry name" value="Trypsin-like serine proteases"/>
    <property type="match status" value="2"/>
</dbReference>
<dbReference type="SUPFAM" id="SSF50494">
    <property type="entry name" value="Trypsin-like serine proteases"/>
    <property type="match status" value="1"/>
</dbReference>
<keyword evidence="1" id="KW-0145">Chemotaxis</keyword>
<evidence type="ECO:0000256" key="13">
    <source>
        <dbReference type="ARBA" id="ARBA00075632"/>
    </source>
</evidence>
<dbReference type="GO" id="GO:0008347">
    <property type="term" value="P:glial cell migration"/>
    <property type="evidence" value="ECO:0007669"/>
    <property type="project" value="Ensembl"/>
</dbReference>
<keyword evidence="4" id="KW-0358">Heparin-binding</keyword>
<dbReference type="SMART" id="SM00020">
    <property type="entry name" value="Tryp_SPc"/>
    <property type="match status" value="1"/>
</dbReference>
<dbReference type="PANTHER" id="PTHR24271:SF10">
    <property type="entry name" value="AZUROCIDIN"/>
    <property type="match status" value="1"/>
</dbReference>
<dbReference type="GO" id="GO:0008201">
    <property type="term" value="F:heparin binding"/>
    <property type="evidence" value="ECO:0007669"/>
    <property type="project" value="UniProtKB-KW"/>
</dbReference>
<dbReference type="GO" id="GO:0045785">
    <property type="term" value="P:positive regulation of cell adhesion"/>
    <property type="evidence" value="ECO:0007669"/>
    <property type="project" value="Ensembl"/>
</dbReference>
<dbReference type="GO" id="GO:0005615">
    <property type="term" value="C:extracellular space"/>
    <property type="evidence" value="ECO:0007669"/>
    <property type="project" value="Ensembl"/>
</dbReference>
<dbReference type="GO" id="GO:0035696">
    <property type="term" value="P:monocyte extravasation"/>
    <property type="evidence" value="ECO:0007669"/>
    <property type="project" value="Ensembl"/>
</dbReference>
<comment type="subcellular location">
    <subcellularLocation>
        <location evidence="11">Cytoplasmic granule membrane</location>
        <topology evidence="11">Peripheral membrane protein</topology>
        <orientation evidence="11">Cytoplasmic side</orientation>
    </subcellularLocation>
</comment>
<evidence type="ECO:0000256" key="9">
    <source>
        <dbReference type="ARBA" id="ARBA00023157"/>
    </source>
</evidence>
<evidence type="ECO:0000313" key="18">
    <source>
        <dbReference type="Proteomes" id="UP000694540"/>
    </source>
</evidence>
<keyword evidence="7" id="KW-0472">Membrane</keyword>
<evidence type="ECO:0000256" key="4">
    <source>
        <dbReference type="ARBA" id="ARBA00022674"/>
    </source>
</evidence>
<keyword evidence="10" id="KW-0325">Glycoprotein</keyword>
<keyword evidence="2" id="KW-0929">Antimicrobial</keyword>
<dbReference type="InterPro" id="IPR009003">
    <property type="entry name" value="Peptidase_S1_PA"/>
</dbReference>
<keyword evidence="8" id="KW-0865">Zymogen</keyword>
<evidence type="ECO:0000256" key="14">
    <source>
        <dbReference type="ARBA" id="ARBA00080606"/>
    </source>
</evidence>
<dbReference type="GO" id="GO:0032731">
    <property type="term" value="P:positive regulation of interleukin-1 beta production"/>
    <property type="evidence" value="ECO:0007669"/>
    <property type="project" value="Ensembl"/>
</dbReference>
<feature type="signal peptide" evidence="15">
    <location>
        <begin position="1"/>
        <end position="22"/>
    </location>
</feature>
<sequence length="248" mass="27293">MAALRFLALLASLLATSRVGSATLADIVGGRRARPQEFPFLASIQKQGRPFCEGALVHRRFVLTAASCFRGKNSRSTSVVLGAYDLRQQEQSRQTFSIKSISQNGYNPQQNLNDVLLLQLDREASLSPSVALVQLPQQNATVEAGTNCQVAGWGSQRSRRRRRFYRFPRVLNVTVTSNQCLPKDVCIGVLTSQGRISQGDRGAALVCNGLAQGVASFLRRPLGRRSSFFTRVALFRNWIDSIINNPPA</sequence>
<evidence type="ECO:0000256" key="1">
    <source>
        <dbReference type="ARBA" id="ARBA00022500"/>
    </source>
</evidence>
<dbReference type="FunFam" id="2.40.10.10:FF:000475">
    <property type="entry name" value="Azurocidin"/>
    <property type="match status" value="1"/>
</dbReference>
<feature type="domain" description="Peptidase S1" evidence="16">
    <location>
        <begin position="27"/>
        <end position="244"/>
    </location>
</feature>
<keyword evidence="3" id="KW-0721">Serine protease homolog</keyword>
<dbReference type="GeneTree" id="ENSGT01030000234551"/>
<reference evidence="17" key="1">
    <citation type="submission" date="2025-08" db="UniProtKB">
        <authorList>
            <consortium name="Ensembl"/>
        </authorList>
    </citation>
    <scope>IDENTIFICATION</scope>
</reference>
<proteinExistence type="predicted"/>
<evidence type="ECO:0000256" key="3">
    <source>
        <dbReference type="ARBA" id="ARBA00022542"/>
    </source>
</evidence>
<dbReference type="InterPro" id="IPR043504">
    <property type="entry name" value="Peptidase_S1_PA_chymotrypsin"/>
</dbReference>
<evidence type="ECO:0000256" key="2">
    <source>
        <dbReference type="ARBA" id="ARBA00022529"/>
    </source>
</evidence>
<evidence type="ECO:0000259" key="16">
    <source>
        <dbReference type="PROSITE" id="PS50240"/>
    </source>
</evidence>
<dbReference type="PANTHER" id="PTHR24271">
    <property type="entry name" value="KALLIKREIN-RELATED"/>
    <property type="match status" value="1"/>
</dbReference>